<evidence type="ECO:0000313" key="1">
    <source>
        <dbReference type="EMBL" id="KAI3707235.1"/>
    </source>
</evidence>
<sequence>MDFCLNGVVFSWDGFHLVLLNTAGTTLSTLSLVIKPFLPPPPLQLPAVYRSLDTHCNQGFLIFQTRRSSWKMAYAALMPTKLGLEGSHDQIHRFRTTPSCMNVDNLRKDFVRGAKADKLKVKAPIKMMPTKVLHVKSTLACVEEKTGFKDFLHISDFDKGTILKILDRAKEVKALLKSGERTYLPFKGKTMAMIFAKPSMRTRVSFETGFFLLGGHAIYLGPKDIEMGKREETRDVARVLSRYNDVIMARLFAHQDLLDLAKYASIPVINGLTDYNHPCQIMADALTIIEHIGRIEGTKVVYVGDGNNIVHSWLLLASVIPFHFVCACPKGFEPDAKTVEKAQQAGVGKIEITHDAKEAVKGADVVYSDVWASMGQKEEAAYRRQVFQEYQVDKELMKIAGPQAYFMHCLPAERGVEVTNEVIEAPNSIVFPQAENRMHAQNAIMLHSLGL</sequence>
<keyword evidence="2" id="KW-1185">Reference proteome</keyword>
<accession>A0ACB9AC85</accession>
<comment type="caution">
    <text evidence="1">The sequence shown here is derived from an EMBL/GenBank/DDBJ whole genome shotgun (WGS) entry which is preliminary data.</text>
</comment>
<proteinExistence type="predicted"/>
<dbReference type="Proteomes" id="UP001055879">
    <property type="component" value="Linkage Group LG08"/>
</dbReference>
<evidence type="ECO:0000313" key="2">
    <source>
        <dbReference type="Proteomes" id="UP001055879"/>
    </source>
</evidence>
<organism evidence="1 2">
    <name type="scientific">Arctium lappa</name>
    <name type="common">Greater burdock</name>
    <name type="synonym">Lappa major</name>
    <dbReference type="NCBI Taxonomy" id="4217"/>
    <lineage>
        <taxon>Eukaryota</taxon>
        <taxon>Viridiplantae</taxon>
        <taxon>Streptophyta</taxon>
        <taxon>Embryophyta</taxon>
        <taxon>Tracheophyta</taxon>
        <taxon>Spermatophyta</taxon>
        <taxon>Magnoliopsida</taxon>
        <taxon>eudicotyledons</taxon>
        <taxon>Gunneridae</taxon>
        <taxon>Pentapetalae</taxon>
        <taxon>asterids</taxon>
        <taxon>campanulids</taxon>
        <taxon>Asterales</taxon>
        <taxon>Asteraceae</taxon>
        <taxon>Carduoideae</taxon>
        <taxon>Cardueae</taxon>
        <taxon>Arctiinae</taxon>
        <taxon>Arctium</taxon>
    </lineage>
</organism>
<dbReference type="EMBL" id="CM042054">
    <property type="protein sequence ID" value="KAI3707235.1"/>
    <property type="molecule type" value="Genomic_DNA"/>
</dbReference>
<reference evidence="2" key="1">
    <citation type="journal article" date="2022" name="Mol. Ecol. Resour.">
        <title>The genomes of chicory, endive, great burdock and yacon provide insights into Asteraceae palaeo-polyploidization history and plant inulin production.</title>
        <authorList>
            <person name="Fan W."/>
            <person name="Wang S."/>
            <person name="Wang H."/>
            <person name="Wang A."/>
            <person name="Jiang F."/>
            <person name="Liu H."/>
            <person name="Zhao H."/>
            <person name="Xu D."/>
            <person name="Zhang Y."/>
        </authorList>
    </citation>
    <scope>NUCLEOTIDE SEQUENCE [LARGE SCALE GENOMIC DNA]</scope>
    <source>
        <strain evidence="2">cv. Niubang</strain>
    </source>
</reference>
<protein>
    <submittedName>
        <fullName evidence="1">Uncharacterized protein</fullName>
    </submittedName>
</protein>
<reference evidence="1 2" key="2">
    <citation type="journal article" date="2022" name="Mol. Ecol. Resour.">
        <title>The genomes of chicory, endive, great burdock and yacon provide insights into Asteraceae paleo-polyploidization history and plant inulin production.</title>
        <authorList>
            <person name="Fan W."/>
            <person name="Wang S."/>
            <person name="Wang H."/>
            <person name="Wang A."/>
            <person name="Jiang F."/>
            <person name="Liu H."/>
            <person name="Zhao H."/>
            <person name="Xu D."/>
            <person name="Zhang Y."/>
        </authorList>
    </citation>
    <scope>NUCLEOTIDE SEQUENCE [LARGE SCALE GENOMIC DNA]</scope>
    <source>
        <strain evidence="2">cv. Niubang</strain>
    </source>
</reference>
<gene>
    <name evidence="1" type="ORF">L6452_25573</name>
</gene>
<name>A0ACB9AC85_ARCLA</name>